<dbReference type="AlphaFoldDB" id="A0A2B4RUQ8"/>
<reference evidence="3" key="1">
    <citation type="journal article" date="2017" name="bioRxiv">
        <title>Comparative analysis of the genomes of Stylophora pistillata and Acropora digitifera provides evidence for extensive differences between species of corals.</title>
        <authorList>
            <person name="Voolstra C.R."/>
            <person name="Li Y."/>
            <person name="Liew Y.J."/>
            <person name="Baumgarten S."/>
            <person name="Zoccola D."/>
            <person name="Flot J.-F."/>
            <person name="Tambutte S."/>
            <person name="Allemand D."/>
            <person name="Aranda M."/>
        </authorList>
    </citation>
    <scope>NUCLEOTIDE SEQUENCE [LARGE SCALE GENOMIC DNA]</scope>
</reference>
<feature type="domain" description="Integrase core" evidence="1">
    <location>
        <begin position="26"/>
        <end position="66"/>
    </location>
</feature>
<dbReference type="OrthoDB" id="5984862at2759"/>
<comment type="caution">
    <text evidence="2">The sequence shown here is derived from an EMBL/GenBank/DDBJ whole genome shotgun (WGS) entry which is preliminary data.</text>
</comment>
<evidence type="ECO:0000259" key="1">
    <source>
        <dbReference type="Pfam" id="PF24764"/>
    </source>
</evidence>
<evidence type="ECO:0000313" key="3">
    <source>
        <dbReference type="Proteomes" id="UP000225706"/>
    </source>
</evidence>
<accession>A0A2B4RUQ8</accession>
<organism evidence="2 3">
    <name type="scientific">Stylophora pistillata</name>
    <name type="common">Smooth cauliflower coral</name>
    <dbReference type="NCBI Taxonomy" id="50429"/>
    <lineage>
        <taxon>Eukaryota</taxon>
        <taxon>Metazoa</taxon>
        <taxon>Cnidaria</taxon>
        <taxon>Anthozoa</taxon>
        <taxon>Hexacorallia</taxon>
        <taxon>Scleractinia</taxon>
        <taxon>Astrocoeniina</taxon>
        <taxon>Pocilloporidae</taxon>
        <taxon>Stylophora</taxon>
    </lineage>
</organism>
<dbReference type="InterPro" id="IPR058913">
    <property type="entry name" value="Integrase_dom_put"/>
</dbReference>
<proteinExistence type="predicted"/>
<keyword evidence="3" id="KW-1185">Reference proteome</keyword>
<dbReference type="EMBL" id="LSMT01000313">
    <property type="protein sequence ID" value="PFX20549.1"/>
    <property type="molecule type" value="Genomic_DNA"/>
</dbReference>
<dbReference type="Pfam" id="PF24764">
    <property type="entry name" value="rva_4"/>
    <property type="match status" value="1"/>
</dbReference>
<name>A0A2B4RUQ8_STYPI</name>
<protein>
    <recommendedName>
        <fullName evidence="1">Integrase core domain-containing protein</fullName>
    </recommendedName>
</protein>
<dbReference type="Proteomes" id="UP000225706">
    <property type="component" value="Unassembled WGS sequence"/>
</dbReference>
<gene>
    <name evidence="2" type="ORF">AWC38_SpisGene15004</name>
</gene>
<evidence type="ECO:0000313" key="2">
    <source>
        <dbReference type="EMBL" id="PFX20549.1"/>
    </source>
</evidence>
<sequence>MAFAHDLDGQDLEEFLDSMRQCFDEQPRINASLEQFVEQWNFHGIRTTGYHSPMALWHAGTLQSMDEAVLDCEPESYGTDFESSISEMNGDVDIVVPENQVQLTEQEIAVLKTHVPDPLEDDGNSGIDLLSVFAMLSNQ</sequence>